<feature type="domain" description="DUF7619" evidence="2">
    <location>
        <begin position="135"/>
        <end position="240"/>
    </location>
</feature>
<evidence type="ECO:0000313" key="3">
    <source>
        <dbReference type="EMBL" id="KKT85545.1"/>
    </source>
</evidence>
<proteinExistence type="predicted"/>
<gene>
    <name evidence="3" type="ORF">UW84_C0028G0001</name>
</gene>
<reference evidence="3 4" key="1">
    <citation type="journal article" date="2015" name="Nature">
        <title>rRNA introns, odd ribosomes, and small enigmatic genomes across a large radiation of phyla.</title>
        <authorList>
            <person name="Brown C.T."/>
            <person name="Hug L.A."/>
            <person name="Thomas B.C."/>
            <person name="Sharon I."/>
            <person name="Castelle C.J."/>
            <person name="Singh A."/>
            <person name="Wilkins M.J."/>
            <person name="Williams K.H."/>
            <person name="Banfield J.F."/>
        </authorList>
    </citation>
    <scope>NUCLEOTIDE SEQUENCE [LARGE SCALE GENOMIC DNA]</scope>
</reference>
<protein>
    <submittedName>
        <fullName evidence="3">Uncharacterized protein</fullName>
    </submittedName>
</protein>
<feature type="non-terminal residue" evidence="3">
    <location>
        <position position="376"/>
    </location>
</feature>
<comment type="caution">
    <text evidence="3">The sequence shown here is derived from an EMBL/GenBank/DDBJ whole genome shotgun (WGS) entry which is preliminary data.</text>
</comment>
<dbReference type="EMBL" id="LCJW01000028">
    <property type="protein sequence ID" value="KKT85545.1"/>
    <property type="molecule type" value="Genomic_DNA"/>
</dbReference>
<dbReference type="Pfam" id="PF01345">
    <property type="entry name" value="DUF11"/>
    <property type="match status" value="1"/>
</dbReference>
<name>A0A0G1KPY5_9BACT</name>
<evidence type="ECO:0000313" key="4">
    <source>
        <dbReference type="Proteomes" id="UP000034797"/>
    </source>
</evidence>
<dbReference type="InterPro" id="IPR001434">
    <property type="entry name" value="OmcB-like_DUF11"/>
</dbReference>
<dbReference type="InterPro" id="IPR055353">
    <property type="entry name" value="DUF7619"/>
</dbReference>
<feature type="domain" description="DUF11" evidence="1">
    <location>
        <begin position="292"/>
        <end position="373"/>
    </location>
</feature>
<organism evidence="3 4">
    <name type="scientific">Candidatus Collierbacteria bacterium GW2011_GWA2_44_99</name>
    <dbReference type="NCBI Taxonomy" id="1618380"/>
    <lineage>
        <taxon>Bacteria</taxon>
        <taxon>Candidatus Collieribacteriota</taxon>
    </lineage>
</organism>
<evidence type="ECO:0000259" key="1">
    <source>
        <dbReference type="Pfam" id="PF01345"/>
    </source>
</evidence>
<dbReference type="Pfam" id="PF24595">
    <property type="entry name" value="DUF7619"/>
    <property type="match status" value="1"/>
</dbReference>
<dbReference type="Proteomes" id="UP000034797">
    <property type="component" value="Unassembled WGS sequence"/>
</dbReference>
<evidence type="ECO:0000259" key="2">
    <source>
        <dbReference type="Pfam" id="PF24595"/>
    </source>
</evidence>
<accession>A0A0G1KPY5</accession>
<sequence length="376" mass="40029">MKKNKAILSIFLILVILLIGVATIFISSKVSQEQAIAPTAPESEPQAAEVKWVGSAACTVTATSLCVASDVITCNPDCPTACGTAASTISTCKNSCGIATTKACPATSACADITIVKKAFKNESTNKAGSYDLKTEISSATPGQTIVYAIYLKNTTSVAVTKGVYIKDSVEKDVNFLTFLDTTSACRYVQNTDTMGTVICDDIKLNPGQEKVFAFRVKASDDAVVGKKIENKAQVWYNLDKFKEATKDLVLCSNACGRVATDICAATTACTDDLEVTKKAYKYVGGTYAYTTEIDTVAKNQTFIYAITIENFGEVDVTDVNITDTLNGEKQDQLTFVDAKSGCTYSASDRRVKCDGLTVKAGEKGVYAFKVKVAGG</sequence>
<dbReference type="AlphaFoldDB" id="A0A0G1KPY5"/>